<keyword evidence="3 4" id="KW-0560">Oxidoreductase</keyword>
<dbReference type="AlphaFoldDB" id="A0A369LEX7"/>
<dbReference type="GO" id="GO:0015940">
    <property type="term" value="P:pantothenate biosynthetic process"/>
    <property type="evidence" value="ECO:0007669"/>
    <property type="project" value="UniProtKB-UniPathway"/>
</dbReference>
<evidence type="ECO:0000259" key="5">
    <source>
        <dbReference type="Pfam" id="PF02558"/>
    </source>
</evidence>
<keyword evidence="4" id="KW-0566">Pantothenate biosynthesis</keyword>
<dbReference type="Gene3D" id="3.40.50.720">
    <property type="entry name" value="NAD(P)-binding Rossmann-like Domain"/>
    <property type="match status" value="1"/>
</dbReference>
<dbReference type="InterPro" id="IPR008927">
    <property type="entry name" value="6-PGluconate_DH-like_C_sf"/>
</dbReference>
<dbReference type="GO" id="GO:0008677">
    <property type="term" value="F:2-dehydropantoate 2-reductase activity"/>
    <property type="evidence" value="ECO:0007669"/>
    <property type="project" value="UniProtKB-EC"/>
</dbReference>
<dbReference type="PANTHER" id="PTHR21708">
    <property type="entry name" value="PROBABLE 2-DEHYDROPANTOATE 2-REDUCTASE"/>
    <property type="match status" value="1"/>
</dbReference>
<evidence type="ECO:0000256" key="3">
    <source>
        <dbReference type="ARBA" id="ARBA00023002"/>
    </source>
</evidence>
<dbReference type="InterPro" id="IPR051402">
    <property type="entry name" value="KPR-Related"/>
</dbReference>
<evidence type="ECO:0000259" key="6">
    <source>
        <dbReference type="Pfam" id="PF08546"/>
    </source>
</evidence>
<dbReference type="InterPro" id="IPR013752">
    <property type="entry name" value="KPA_reductase"/>
</dbReference>
<protein>
    <recommendedName>
        <fullName evidence="4">2-dehydropantoate 2-reductase</fullName>
        <ecNumber evidence="4">1.1.1.169</ecNumber>
    </recommendedName>
    <alternativeName>
        <fullName evidence="4">Ketopantoate reductase</fullName>
    </alternativeName>
</protein>
<dbReference type="InterPro" id="IPR036291">
    <property type="entry name" value="NAD(P)-bd_dom_sf"/>
</dbReference>
<dbReference type="Proteomes" id="UP000253975">
    <property type="component" value="Unassembled WGS sequence"/>
</dbReference>
<proteinExistence type="inferred from homology"/>
<gene>
    <name evidence="7" type="ORF">C1881_07545</name>
</gene>
<organism evidence="7 8">
    <name type="scientific">Slackia isoflavoniconvertens</name>
    <dbReference type="NCBI Taxonomy" id="572010"/>
    <lineage>
        <taxon>Bacteria</taxon>
        <taxon>Bacillati</taxon>
        <taxon>Actinomycetota</taxon>
        <taxon>Coriobacteriia</taxon>
        <taxon>Eggerthellales</taxon>
        <taxon>Eggerthellaceae</taxon>
        <taxon>Slackia</taxon>
    </lineage>
</organism>
<dbReference type="UniPathway" id="UPA00028">
    <property type="reaction ID" value="UER00004"/>
</dbReference>
<dbReference type="GO" id="GO:0005737">
    <property type="term" value="C:cytoplasm"/>
    <property type="evidence" value="ECO:0007669"/>
    <property type="project" value="TreeGrafter"/>
</dbReference>
<evidence type="ECO:0000313" key="8">
    <source>
        <dbReference type="Proteomes" id="UP000253975"/>
    </source>
</evidence>
<name>A0A369LEX7_9ACTN</name>
<dbReference type="Pfam" id="PF02558">
    <property type="entry name" value="ApbA"/>
    <property type="match status" value="1"/>
</dbReference>
<dbReference type="EC" id="1.1.1.169" evidence="4"/>
<dbReference type="NCBIfam" id="TIGR00745">
    <property type="entry name" value="apbA_panE"/>
    <property type="match status" value="1"/>
</dbReference>
<sequence length="307" mass="33647">MRPMRINKVAFIGKGGVGLLYGSMIACALGDDAVEFVMDDARYERHAADQLKINGEPSNLRSVRASEATPADLVILTIKTTGLTQALDTMEAVVSPETRIASLCNGITSEQKIAERFGWQRTVLGICQGMDAVFLNNELTYGRPGEIRFGAAPDTDPAVVADIADLYSRAGIAHVVEPDIKRRMWTKLMMNVGINQTCMVYGGTYGSATERGSEQRRNLVAAMREARVVANAEGVAIAESDLSQMVELLETLDPAGMPSMAQDRIARRKTEVEEFSGTICRLAAEHSIEVPQNEWLYQRICEIEASW</sequence>
<dbReference type="InterPro" id="IPR013332">
    <property type="entry name" value="KPR_N"/>
</dbReference>
<comment type="catalytic activity">
    <reaction evidence="4">
        <text>(R)-pantoate + NADP(+) = 2-dehydropantoate + NADPH + H(+)</text>
        <dbReference type="Rhea" id="RHEA:16233"/>
        <dbReference type="ChEBI" id="CHEBI:11561"/>
        <dbReference type="ChEBI" id="CHEBI:15378"/>
        <dbReference type="ChEBI" id="CHEBI:15980"/>
        <dbReference type="ChEBI" id="CHEBI:57783"/>
        <dbReference type="ChEBI" id="CHEBI:58349"/>
        <dbReference type="EC" id="1.1.1.169"/>
    </reaction>
</comment>
<comment type="caution">
    <text evidence="7">The sequence shown here is derived from an EMBL/GenBank/DDBJ whole genome shotgun (WGS) entry which is preliminary data.</text>
</comment>
<comment type="function">
    <text evidence="4">Catalyzes the NADPH-dependent reduction of ketopantoate into pantoic acid.</text>
</comment>
<dbReference type="InterPro" id="IPR013328">
    <property type="entry name" value="6PGD_dom2"/>
</dbReference>
<evidence type="ECO:0000256" key="1">
    <source>
        <dbReference type="ARBA" id="ARBA00007870"/>
    </source>
</evidence>
<dbReference type="Gene3D" id="1.10.1040.10">
    <property type="entry name" value="N-(1-d-carboxylethyl)-l-norvaline Dehydrogenase, domain 2"/>
    <property type="match status" value="1"/>
</dbReference>
<dbReference type="Pfam" id="PF08546">
    <property type="entry name" value="ApbA_C"/>
    <property type="match status" value="1"/>
</dbReference>
<dbReference type="SUPFAM" id="SSF48179">
    <property type="entry name" value="6-phosphogluconate dehydrogenase C-terminal domain-like"/>
    <property type="match status" value="1"/>
</dbReference>
<feature type="domain" description="Ketopantoate reductase N-terminal" evidence="5">
    <location>
        <begin position="9"/>
        <end position="151"/>
    </location>
</feature>
<dbReference type="SUPFAM" id="SSF51735">
    <property type="entry name" value="NAD(P)-binding Rossmann-fold domains"/>
    <property type="match status" value="1"/>
</dbReference>
<comment type="pathway">
    <text evidence="4">Cofactor biosynthesis; (R)-pantothenate biosynthesis; (R)-pantoate from 3-methyl-2-oxobutanoate: step 2/2.</text>
</comment>
<dbReference type="InterPro" id="IPR003710">
    <property type="entry name" value="ApbA"/>
</dbReference>
<dbReference type="PANTHER" id="PTHR21708:SF26">
    <property type="entry name" value="2-DEHYDROPANTOATE 2-REDUCTASE"/>
    <property type="match status" value="1"/>
</dbReference>
<evidence type="ECO:0000256" key="2">
    <source>
        <dbReference type="ARBA" id="ARBA00022857"/>
    </source>
</evidence>
<comment type="similarity">
    <text evidence="1 4">Belongs to the ketopantoate reductase family.</text>
</comment>
<keyword evidence="2 4" id="KW-0521">NADP</keyword>
<reference evidence="7 8" key="1">
    <citation type="journal article" date="2018" name="Elife">
        <title>Discovery and characterization of a prevalent human gut bacterial enzyme sufficient for the inactivation of a family of plant toxins.</title>
        <authorList>
            <person name="Koppel N."/>
            <person name="Bisanz J.E."/>
            <person name="Pandelia M.E."/>
            <person name="Turnbaugh P.J."/>
            <person name="Balskus E.P."/>
        </authorList>
    </citation>
    <scope>NUCLEOTIDE SEQUENCE [LARGE SCALE GENOMIC DNA]</scope>
    <source>
        <strain evidence="7 8">OB21 GAM31</strain>
    </source>
</reference>
<dbReference type="PROSITE" id="PS51257">
    <property type="entry name" value="PROKAR_LIPOPROTEIN"/>
    <property type="match status" value="1"/>
</dbReference>
<feature type="domain" description="Ketopantoate reductase C-terminal" evidence="6">
    <location>
        <begin position="179"/>
        <end position="300"/>
    </location>
</feature>
<evidence type="ECO:0000256" key="4">
    <source>
        <dbReference type="RuleBase" id="RU362068"/>
    </source>
</evidence>
<evidence type="ECO:0000313" key="7">
    <source>
        <dbReference type="EMBL" id="RDB57249.1"/>
    </source>
</evidence>
<accession>A0A369LEX7</accession>
<dbReference type="EMBL" id="PPTO01000012">
    <property type="protein sequence ID" value="RDB57249.1"/>
    <property type="molecule type" value="Genomic_DNA"/>
</dbReference>